<evidence type="ECO:0000256" key="7">
    <source>
        <dbReference type="ARBA" id="ARBA00022692"/>
    </source>
</evidence>
<dbReference type="SMART" id="SM00388">
    <property type="entry name" value="HisKA"/>
    <property type="match status" value="1"/>
</dbReference>
<dbReference type="SUPFAM" id="SSF103190">
    <property type="entry name" value="Sensory domain-like"/>
    <property type="match status" value="1"/>
</dbReference>
<dbReference type="InterPro" id="IPR005467">
    <property type="entry name" value="His_kinase_dom"/>
</dbReference>
<evidence type="ECO:0000256" key="6">
    <source>
        <dbReference type="ARBA" id="ARBA00022679"/>
    </source>
</evidence>
<protein>
    <recommendedName>
        <fullName evidence="3">histidine kinase</fullName>
        <ecNumber evidence="3">2.7.13.3</ecNumber>
    </recommendedName>
</protein>
<dbReference type="InterPro" id="IPR003594">
    <property type="entry name" value="HATPase_dom"/>
</dbReference>
<feature type="transmembrane region" description="Helical" evidence="14">
    <location>
        <begin position="279"/>
        <end position="296"/>
    </location>
</feature>
<dbReference type="GO" id="GO:0005524">
    <property type="term" value="F:ATP binding"/>
    <property type="evidence" value="ECO:0007669"/>
    <property type="project" value="UniProtKB-KW"/>
</dbReference>
<comment type="subcellular location">
    <subcellularLocation>
        <location evidence="2">Cell membrane</location>
        <topology evidence="2">Multi-pass membrane protein</topology>
    </subcellularLocation>
</comment>
<evidence type="ECO:0000256" key="5">
    <source>
        <dbReference type="ARBA" id="ARBA00022553"/>
    </source>
</evidence>
<dbReference type="EMBL" id="CP036259">
    <property type="protein sequence ID" value="QDR79718.1"/>
    <property type="molecule type" value="Genomic_DNA"/>
</dbReference>
<keyword evidence="5" id="KW-0597">Phosphoprotein</keyword>
<keyword evidence="6 16" id="KW-0808">Transferase</keyword>
<dbReference type="PANTHER" id="PTHR43065:SF10">
    <property type="entry name" value="PEROXIDE STRESS-ACTIVATED HISTIDINE KINASE MAK3"/>
    <property type="match status" value="1"/>
</dbReference>
<dbReference type="Gene3D" id="1.10.287.130">
    <property type="match status" value="1"/>
</dbReference>
<dbReference type="SUPFAM" id="SSF47384">
    <property type="entry name" value="Homodimeric domain of signal transducing histidine kinase"/>
    <property type="match status" value="1"/>
</dbReference>
<dbReference type="Pfam" id="PF00512">
    <property type="entry name" value="HisKA"/>
    <property type="match status" value="1"/>
</dbReference>
<keyword evidence="4" id="KW-1003">Cell membrane</keyword>
<dbReference type="Pfam" id="PF02518">
    <property type="entry name" value="HATPase_c"/>
    <property type="match status" value="1"/>
</dbReference>
<dbReference type="SUPFAM" id="SSF55874">
    <property type="entry name" value="ATPase domain of HSP90 chaperone/DNA topoisomerase II/histidine kinase"/>
    <property type="match status" value="1"/>
</dbReference>
<dbReference type="GO" id="GO:0005886">
    <property type="term" value="C:plasma membrane"/>
    <property type="evidence" value="ECO:0007669"/>
    <property type="project" value="UniProtKB-SubCell"/>
</dbReference>
<dbReference type="Gene3D" id="3.30.450.20">
    <property type="entry name" value="PAS domain"/>
    <property type="match status" value="1"/>
</dbReference>
<dbReference type="InterPro" id="IPR029151">
    <property type="entry name" value="Sensor-like_sf"/>
</dbReference>
<dbReference type="PANTHER" id="PTHR43065">
    <property type="entry name" value="SENSOR HISTIDINE KINASE"/>
    <property type="match status" value="1"/>
</dbReference>
<reference evidence="16 17" key="1">
    <citation type="submission" date="2019-02" db="EMBL/GenBank/DDBJ databases">
        <title>Closed genome of Sporomusa termitida DSM 4440.</title>
        <authorList>
            <person name="Poehlein A."/>
            <person name="Daniel R."/>
        </authorList>
    </citation>
    <scope>NUCLEOTIDE SEQUENCE [LARGE SCALE GENOMIC DNA]</scope>
    <source>
        <strain evidence="16 17">DSM 4440</strain>
    </source>
</reference>
<accession>A0A517DQX6</accession>
<feature type="domain" description="Histidine kinase" evidence="15">
    <location>
        <begin position="323"/>
        <end position="530"/>
    </location>
</feature>
<evidence type="ECO:0000256" key="10">
    <source>
        <dbReference type="ARBA" id="ARBA00022840"/>
    </source>
</evidence>
<sequence length="546" mass="60165">MLSGSKNKMVSKMVGTILITIIGGLIVNYFHYQYRIVMVGERDRLAVAANYLDMYFDTRLAGIKMLAAGPGVKSLEPELARSDLLAAMDVLGVANVAVYDRNSRLVAGLGQTSGAGELLPEQENNKYFQTVLSGEAVVSDRMVYGSLEHAYISILVPVTDGSDHVTGVLAAHVPVQEISKSVVQAQMPENQYIVVIDSNAQVIHHPRLVDLYPESASYKQQFTRMLNNTSGIMEFNSFLDGLDKVFIYTNLSSANWRMIMVMPLNALHARVLSKSREDAASFFFLAICLGLLYGVWCQAKRHEREQEQLRMERLVCVNQLAAGIAHEIRNPLTAIKGFIQLMARRNDRPPRAEHLDIIVDEIGRIDSLISEFQMLARPPKEPLFEKVNICKLLQDVTLLMEGQLHSKNAAVTVILPVLGCTTVGDICQLKQVFINLLKNAVEAVPYEGQVIVAISRQQGMVAITIEDNGNGIPREIVEKLGTPFFTTKECGTGLGLSVCYSIVQNHGGRIIVDSQVGKGTVFTVLLPVTGDESVLLTVDEQCRFGV</sequence>
<keyword evidence="10" id="KW-0067">ATP-binding</keyword>
<dbReference type="CDD" id="cd00082">
    <property type="entry name" value="HisKA"/>
    <property type="match status" value="1"/>
</dbReference>
<dbReference type="InterPro" id="IPR033479">
    <property type="entry name" value="dCache_1"/>
</dbReference>
<dbReference type="Gene3D" id="3.30.565.10">
    <property type="entry name" value="Histidine kinase-like ATPase, C-terminal domain"/>
    <property type="match status" value="1"/>
</dbReference>
<evidence type="ECO:0000256" key="11">
    <source>
        <dbReference type="ARBA" id="ARBA00022989"/>
    </source>
</evidence>
<evidence type="ECO:0000313" key="17">
    <source>
        <dbReference type="Proteomes" id="UP000320776"/>
    </source>
</evidence>
<evidence type="ECO:0000256" key="14">
    <source>
        <dbReference type="SAM" id="Phobius"/>
    </source>
</evidence>
<gene>
    <name evidence="16" type="primary">sasA_6</name>
    <name evidence="16" type="ORF">SPTER_10110</name>
</gene>
<dbReference type="InterPro" id="IPR003661">
    <property type="entry name" value="HisK_dim/P_dom"/>
</dbReference>
<evidence type="ECO:0000313" key="16">
    <source>
        <dbReference type="EMBL" id="QDR79718.1"/>
    </source>
</evidence>
<proteinExistence type="predicted"/>
<keyword evidence="9 16" id="KW-0418">Kinase</keyword>
<keyword evidence="8" id="KW-0547">Nucleotide-binding</keyword>
<dbReference type="Proteomes" id="UP000320776">
    <property type="component" value="Chromosome"/>
</dbReference>
<dbReference type="Pfam" id="PF02743">
    <property type="entry name" value="dCache_1"/>
    <property type="match status" value="1"/>
</dbReference>
<evidence type="ECO:0000256" key="4">
    <source>
        <dbReference type="ARBA" id="ARBA00022475"/>
    </source>
</evidence>
<dbReference type="InterPro" id="IPR036890">
    <property type="entry name" value="HATPase_C_sf"/>
</dbReference>
<evidence type="ECO:0000256" key="8">
    <source>
        <dbReference type="ARBA" id="ARBA00022741"/>
    </source>
</evidence>
<dbReference type="EC" id="2.7.13.3" evidence="3"/>
<feature type="transmembrane region" description="Helical" evidence="14">
    <location>
        <begin position="12"/>
        <end position="32"/>
    </location>
</feature>
<evidence type="ECO:0000256" key="9">
    <source>
        <dbReference type="ARBA" id="ARBA00022777"/>
    </source>
</evidence>
<evidence type="ECO:0000256" key="13">
    <source>
        <dbReference type="ARBA" id="ARBA00023136"/>
    </source>
</evidence>
<name>A0A517DQX6_9FIRM</name>
<dbReference type="SMART" id="SM00387">
    <property type="entry name" value="HATPase_c"/>
    <property type="match status" value="1"/>
</dbReference>
<dbReference type="KEGG" id="sted:SPTER_10110"/>
<dbReference type="InterPro" id="IPR004358">
    <property type="entry name" value="Sig_transdc_His_kin-like_C"/>
</dbReference>
<evidence type="ECO:0000256" key="1">
    <source>
        <dbReference type="ARBA" id="ARBA00000085"/>
    </source>
</evidence>
<dbReference type="AlphaFoldDB" id="A0A517DQX6"/>
<dbReference type="CDD" id="cd18773">
    <property type="entry name" value="PDC1_HK_sensor"/>
    <property type="match status" value="1"/>
</dbReference>
<evidence type="ECO:0000259" key="15">
    <source>
        <dbReference type="PROSITE" id="PS50109"/>
    </source>
</evidence>
<dbReference type="PRINTS" id="PR00344">
    <property type="entry name" value="BCTRLSENSOR"/>
</dbReference>
<keyword evidence="13 14" id="KW-0472">Membrane</keyword>
<comment type="catalytic activity">
    <reaction evidence="1">
        <text>ATP + protein L-histidine = ADP + protein N-phospho-L-histidine.</text>
        <dbReference type="EC" id="2.7.13.3"/>
    </reaction>
</comment>
<keyword evidence="12" id="KW-0902">Two-component regulatory system</keyword>
<evidence type="ECO:0000256" key="12">
    <source>
        <dbReference type="ARBA" id="ARBA00023012"/>
    </source>
</evidence>
<keyword evidence="7 14" id="KW-0812">Transmembrane</keyword>
<evidence type="ECO:0000256" key="2">
    <source>
        <dbReference type="ARBA" id="ARBA00004651"/>
    </source>
</evidence>
<dbReference type="GO" id="GO:0000155">
    <property type="term" value="F:phosphorelay sensor kinase activity"/>
    <property type="evidence" value="ECO:0007669"/>
    <property type="project" value="InterPro"/>
</dbReference>
<organism evidence="16 17">
    <name type="scientific">Sporomusa termitida</name>
    <dbReference type="NCBI Taxonomy" id="2377"/>
    <lineage>
        <taxon>Bacteria</taxon>
        <taxon>Bacillati</taxon>
        <taxon>Bacillota</taxon>
        <taxon>Negativicutes</taxon>
        <taxon>Selenomonadales</taxon>
        <taxon>Sporomusaceae</taxon>
        <taxon>Sporomusa</taxon>
    </lineage>
</organism>
<dbReference type="PROSITE" id="PS50109">
    <property type="entry name" value="HIS_KIN"/>
    <property type="match status" value="1"/>
</dbReference>
<evidence type="ECO:0000256" key="3">
    <source>
        <dbReference type="ARBA" id="ARBA00012438"/>
    </source>
</evidence>
<dbReference type="InterPro" id="IPR036097">
    <property type="entry name" value="HisK_dim/P_sf"/>
</dbReference>
<keyword evidence="17" id="KW-1185">Reference proteome</keyword>
<keyword evidence="11 14" id="KW-1133">Transmembrane helix</keyword>